<dbReference type="AlphaFoldDB" id="V4MC41"/>
<gene>
    <name evidence="2" type="ORF">EUTSA_v10019615mg</name>
</gene>
<organism evidence="2 3">
    <name type="scientific">Eutrema salsugineum</name>
    <name type="common">Saltwater cress</name>
    <name type="synonym">Sisymbrium salsugineum</name>
    <dbReference type="NCBI Taxonomy" id="72664"/>
    <lineage>
        <taxon>Eukaryota</taxon>
        <taxon>Viridiplantae</taxon>
        <taxon>Streptophyta</taxon>
        <taxon>Embryophyta</taxon>
        <taxon>Tracheophyta</taxon>
        <taxon>Spermatophyta</taxon>
        <taxon>Magnoliopsida</taxon>
        <taxon>eudicotyledons</taxon>
        <taxon>Gunneridae</taxon>
        <taxon>Pentapetalae</taxon>
        <taxon>rosids</taxon>
        <taxon>malvids</taxon>
        <taxon>Brassicales</taxon>
        <taxon>Brassicaceae</taxon>
        <taxon>Eutremeae</taxon>
        <taxon>Eutrema</taxon>
    </lineage>
</organism>
<dbReference type="PANTHER" id="PTHR31111">
    <property type="entry name" value="BNAA05G37150D PROTEIN-RELATED"/>
    <property type="match status" value="1"/>
</dbReference>
<evidence type="ECO:0000259" key="1">
    <source>
        <dbReference type="PROSITE" id="PS50181"/>
    </source>
</evidence>
<dbReference type="OMA" id="TQCHIHH"/>
<dbReference type="PANTHER" id="PTHR31111:SF25">
    <property type="entry name" value="F-BOX ASSOCIATED UBIQUITINATION EFFECTOR FAMILY PROTEIN"/>
    <property type="match status" value="1"/>
</dbReference>
<accession>V4MC41</accession>
<proteinExistence type="predicted"/>
<reference evidence="2 3" key="1">
    <citation type="journal article" date="2013" name="Front. Plant Sci.">
        <title>The Reference Genome of the Halophytic Plant Eutrema salsugineum.</title>
        <authorList>
            <person name="Yang R."/>
            <person name="Jarvis D.E."/>
            <person name="Chen H."/>
            <person name="Beilstein M.A."/>
            <person name="Grimwood J."/>
            <person name="Jenkins J."/>
            <person name="Shu S."/>
            <person name="Prochnik S."/>
            <person name="Xin M."/>
            <person name="Ma C."/>
            <person name="Schmutz J."/>
            <person name="Wing R.A."/>
            <person name="Mitchell-Olds T."/>
            <person name="Schumaker K.S."/>
            <person name="Wang X."/>
        </authorList>
    </citation>
    <scope>NUCLEOTIDE SEQUENCE [LARGE SCALE GENOMIC DNA]</scope>
</reference>
<dbReference type="SMART" id="SM00256">
    <property type="entry name" value="FBOX"/>
    <property type="match status" value="1"/>
</dbReference>
<evidence type="ECO:0000313" key="2">
    <source>
        <dbReference type="EMBL" id="ESQ28786.1"/>
    </source>
</evidence>
<sequence length="400" mass="46090">MRSSSLCLAVKKMKKKEKEMILTVALPEISEELLIEILTRLPVKSLMTFKCVSKLWLSLIASRYFTDLFLKSSSRRRRFFAYLVDRETRIKYALLASSTDLDHSDTTVSVIDQDLAMSKTEGCFVSAAHGLACFRIGESVRICNLHTRQVLELPVMLFETKVNYNMWNYFGHDPVNDEYKVLSVVWDLTKEKRVVRSEHQVLVLGAGASWRKIQCHIPHCPGSGGITINGVLYYGATLDADRCVVMSFDLSSEEFNLIEMPNEVRFCWGWCWNSFINYKGKLALLNYCYSCSSNIGFFEIWVLEDAKKSRWLDKETFVFPVAENFIITNQQRMGGTSGTVWLAKRNVNPGQATRFFICDLERNDSTQSIKIRPLRGSFMRTSQLESTFWDDIENIMYLEI</sequence>
<dbReference type="KEGG" id="eus:EUTSA_v10019615mg"/>
<dbReference type="InterPro" id="IPR017451">
    <property type="entry name" value="F-box-assoc_interact_dom"/>
</dbReference>
<evidence type="ECO:0000313" key="3">
    <source>
        <dbReference type="Proteomes" id="UP000030689"/>
    </source>
</evidence>
<keyword evidence="3" id="KW-1185">Reference proteome</keyword>
<dbReference type="Gramene" id="ESQ28786">
    <property type="protein sequence ID" value="ESQ28786"/>
    <property type="gene ID" value="EUTSA_v10019615mg"/>
</dbReference>
<dbReference type="SUPFAM" id="SSF81383">
    <property type="entry name" value="F-box domain"/>
    <property type="match status" value="1"/>
</dbReference>
<dbReference type="Gene3D" id="1.20.1280.50">
    <property type="match status" value="1"/>
</dbReference>
<dbReference type="Pfam" id="PF00646">
    <property type="entry name" value="F-box"/>
    <property type="match status" value="1"/>
</dbReference>
<dbReference type="NCBIfam" id="TIGR01640">
    <property type="entry name" value="F_box_assoc_1"/>
    <property type="match status" value="1"/>
</dbReference>
<dbReference type="Pfam" id="PF08268">
    <property type="entry name" value="FBA_3"/>
    <property type="match status" value="1"/>
</dbReference>
<dbReference type="Proteomes" id="UP000030689">
    <property type="component" value="Unassembled WGS sequence"/>
</dbReference>
<dbReference type="EMBL" id="KI517953">
    <property type="protein sequence ID" value="ESQ28786.1"/>
    <property type="molecule type" value="Genomic_DNA"/>
</dbReference>
<dbReference type="InterPro" id="IPR036047">
    <property type="entry name" value="F-box-like_dom_sf"/>
</dbReference>
<dbReference type="InterPro" id="IPR013187">
    <property type="entry name" value="F-box-assoc_dom_typ3"/>
</dbReference>
<name>V4MC41_EUTSA</name>
<dbReference type="CDD" id="cd22157">
    <property type="entry name" value="F-box_AtFBW1-like"/>
    <property type="match status" value="1"/>
</dbReference>
<dbReference type="PROSITE" id="PS50181">
    <property type="entry name" value="FBOX"/>
    <property type="match status" value="1"/>
</dbReference>
<protein>
    <recommendedName>
        <fullName evidence="1">F-box domain-containing protein</fullName>
    </recommendedName>
</protein>
<feature type="domain" description="F-box" evidence="1">
    <location>
        <begin position="23"/>
        <end position="68"/>
    </location>
</feature>
<dbReference type="STRING" id="72664.V4MC41"/>
<dbReference type="InterPro" id="IPR001810">
    <property type="entry name" value="F-box_dom"/>
</dbReference>